<evidence type="ECO:0000256" key="1">
    <source>
        <dbReference type="SAM" id="MobiDB-lite"/>
    </source>
</evidence>
<evidence type="ECO:0000313" key="3">
    <source>
        <dbReference type="Proteomes" id="UP000050525"/>
    </source>
</evidence>
<gene>
    <name evidence="2" type="ORF">Y1Q_0021495</name>
</gene>
<protein>
    <submittedName>
        <fullName evidence="2">Uncharacterized protein</fullName>
    </submittedName>
</protein>
<name>A0A151PA60_ALLMI</name>
<proteinExistence type="predicted"/>
<reference evidence="2 3" key="1">
    <citation type="journal article" date="2012" name="Genome Biol.">
        <title>Sequencing three crocodilian genomes to illuminate the evolution of archosaurs and amniotes.</title>
        <authorList>
            <person name="St John J.A."/>
            <person name="Braun E.L."/>
            <person name="Isberg S.R."/>
            <person name="Miles L.G."/>
            <person name="Chong A.Y."/>
            <person name="Gongora J."/>
            <person name="Dalzell P."/>
            <person name="Moran C."/>
            <person name="Bed'hom B."/>
            <person name="Abzhanov A."/>
            <person name="Burgess S.C."/>
            <person name="Cooksey A.M."/>
            <person name="Castoe T.A."/>
            <person name="Crawford N.G."/>
            <person name="Densmore L.D."/>
            <person name="Drew J.C."/>
            <person name="Edwards S.V."/>
            <person name="Faircloth B.C."/>
            <person name="Fujita M.K."/>
            <person name="Greenwold M.J."/>
            <person name="Hoffmann F.G."/>
            <person name="Howard J.M."/>
            <person name="Iguchi T."/>
            <person name="Janes D.E."/>
            <person name="Khan S.Y."/>
            <person name="Kohno S."/>
            <person name="de Koning A.J."/>
            <person name="Lance S.L."/>
            <person name="McCarthy F.M."/>
            <person name="McCormack J.E."/>
            <person name="Merchant M.E."/>
            <person name="Peterson D.G."/>
            <person name="Pollock D.D."/>
            <person name="Pourmand N."/>
            <person name="Raney B.J."/>
            <person name="Roessler K.A."/>
            <person name="Sanford J.R."/>
            <person name="Sawyer R.H."/>
            <person name="Schmidt C.J."/>
            <person name="Triplett E.W."/>
            <person name="Tuberville T.D."/>
            <person name="Venegas-Anaya M."/>
            <person name="Howard J.T."/>
            <person name="Jarvis E.D."/>
            <person name="Guillette L.J.Jr."/>
            <person name="Glenn T.C."/>
            <person name="Green R.E."/>
            <person name="Ray D.A."/>
        </authorList>
    </citation>
    <scope>NUCLEOTIDE SEQUENCE [LARGE SCALE GENOMIC DNA]</scope>
    <source>
        <strain evidence="2">KSC_2009_1</strain>
    </source>
</reference>
<feature type="region of interest" description="Disordered" evidence="1">
    <location>
        <begin position="110"/>
        <end position="152"/>
    </location>
</feature>
<sequence>MDGNPNSASFLFPQQLAEKGSSCHDKPAAEMWLELDISSLDLFQGPESTDPATLTACPSGHMWSEKLAPSCNKYAIPYSEEPSLGHEEQSLIGRTPGGKVVVIRLHEPGQERVGQIPDDEEWDSIGIPLGSPGEGGVLEDPGIANSASQDEG</sequence>
<accession>A0A151PA60</accession>
<comment type="caution">
    <text evidence="2">The sequence shown here is derived from an EMBL/GenBank/DDBJ whole genome shotgun (WGS) entry which is preliminary data.</text>
</comment>
<dbReference type="EMBL" id="AKHW03000533">
    <property type="protein sequence ID" value="KYO45860.1"/>
    <property type="molecule type" value="Genomic_DNA"/>
</dbReference>
<keyword evidence="3" id="KW-1185">Reference proteome</keyword>
<organism evidence="2 3">
    <name type="scientific">Alligator mississippiensis</name>
    <name type="common">American alligator</name>
    <dbReference type="NCBI Taxonomy" id="8496"/>
    <lineage>
        <taxon>Eukaryota</taxon>
        <taxon>Metazoa</taxon>
        <taxon>Chordata</taxon>
        <taxon>Craniata</taxon>
        <taxon>Vertebrata</taxon>
        <taxon>Euteleostomi</taxon>
        <taxon>Archelosauria</taxon>
        <taxon>Archosauria</taxon>
        <taxon>Crocodylia</taxon>
        <taxon>Alligatoridae</taxon>
        <taxon>Alligatorinae</taxon>
        <taxon>Alligator</taxon>
    </lineage>
</organism>
<evidence type="ECO:0000313" key="2">
    <source>
        <dbReference type="EMBL" id="KYO45860.1"/>
    </source>
</evidence>
<dbReference type="AlphaFoldDB" id="A0A151PA60"/>
<dbReference type="Proteomes" id="UP000050525">
    <property type="component" value="Unassembled WGS sequence"/>
</dbReference>